<evidence type="ECO:0000313" key="2">
    <source>
        <dbReference type="Proteomes" id="UP000006727"/>
    </source>
</evidence>
<keyword evidence="2" id="KW-1185">Reference proteome</keyword>
<reference evidence="1" key="3">
    <citation type="submission" date="2020-12" db="UniProtKB">
        <authorList>
            <consortium name="EnsemblPlants"/>
        </authorList>
    </citation>
    <scope>IDENTIFICATION</scope>
</reference>
<dbReference type="Proteomes" id="UP000006727">
    <property type="component" value="Chromosome 22"/>
</dbReference>
<dbReference type="EMBL" id="ABEU02000022">
    <property type="status" value="NOT_ANNOTATED_CDS"/>
    <property type="molecule type" value="Genomic_DNA"/>
</dbReference>
<sequence length="76" mass="9074">MARFGAPTKVLKNQRRNFLDMFEALYTKALIGHHTISRNYTKADDLVEWIIQIIKHSLQNYELLHSNHCNWNLMFL</sequence>
<protein>
    <submittedName>
        <fullName evidence="1">Uncharacterized protein</fullName>
    </submittedName>
</protein>
<dbReference type="Gramene" id="Pp3c22_11910V3.1">
    <property type="protein sequence ID" value="PAC:32903698.CDS.1"/>
    <property type="gene ID" value="Pp3c22_11910"/>
</dbReference>
<proteinExistence type="predicted"/>
<organism evidence="1 2">
    <name type="scientific">Physcomitrium patens</name>
    <name type="common">Spreading-leaved earth moss</name>
    <name type="synonym">Physcomitrella patens</name>
    <dbReference type="NCBI Taxonomy" id="3218"/>
    <lineage>
        <taxon>Eukaryota</taxon>
        <taxon>Viridiplantae</taxon>
        <taxon>Streptophyta</taxon>
        <taxon>Embryophyta</taxon>
        <taxon>Bryophyta</taxon>
        <taxon>Bryophytina</taxon>
        <taxon>Bryopsida</taxon>
        <taxon>Funariidae</taxon>
        <taxon>Funariales</taxon>
        <taxon>Funariaceae</taxon>
        <taxon>Physcomitrium</taxon>
    </lineage>
</organism>
<dbReference type="EnsemblPlants" id="Pp3c22_11910V3.1">
    <property type="protein sequence ID" value="PAC:32903698.CDS.1"/>
    <property type="gene ID" value="Pp3c22_11910"/>
</dbReference>
<reference evidence="1 2" key="2">
    <citation type="journal article" date="2018" name="Plant J.">
        <title>The Physcomitrella patens chromosome-scale assembly reveals moss genome structure and evolution.</title>
        <authorList>
            <person name="Lang D."/>
            <person name="Ullrich K.K."/>
            <person name="Murat F."/>
            <person name="Fuchs J."/>
            <person name="Jenkins J."/>
            <person name="Haas F.B."/>
            <person name="Piednoel M."/>
            <person name="Gundlach H."/>
            <person name="Van Bel M."/>
            <person name="Meyberg R."/>
            <person name="Vives C."/>
            <person name="Morata J."/>
            <person name="Symeonidi A."/>
            <person name="Hiss M."/>
            <person name="Muchero W."/>
            <person name="Kamisugi Y."/>
            <person name="Saleh O."/>
            <person name="Blanc G."/>
            <person name="Decker E.L."/>
            <person name="van Gessel N."/>
            <person name="Grimwood J."/>
            <person name="Hayes R.D."/>
            <person name="Graham S.W."/>
            <person name="Gunter L.E."/>
            <person name="McDaniel S.F."/>
            <person name="Hoernstein S.N.W."/>
            <person name="Larsson A."/>
            <person name="Li F.W."/>
            <person name="Perroud P.F."/>
            <person name="Phillips J."/>
            <person name="Ranjan P."/>
            <person name="Rokshar D.S."/>
            <person name="Rothfels C.J."/>
            <person name="Schneider L."/>
            <person name="Shu S."/>
            <person name="Stevenson D.W."/>
            <person name="Thummler F."/>
            <person name="Tillich M."/>
            <person name="Villarreal Aguilar J.C."/>
            <person name="Widiez T."/>
            <person name="Wong G.K."/>
            <person name="Wymore A."/>
            <person name="Zhang Y."/>
            <person name="Zimmer A.D."/>
            <person name="Quatrano R.S."/>
            <person name="Mayer K.F.X."/>
            <person name="Goodstein D."/>
            <person name="Casacuberta J.M."/>
            <person name="Vandepoele K."/>
            <person name="Reski R."/>
            <person name="Cuming A.C."/>
            <person name="Tuskan G.A."/>
            <person name="Maumus F."/>
            <person name="Salse J."/>
            <person name="Schmutz J."/>
            <person name="Rensing S.A."/>
        </authorList>
    </citation>
    <scope>NUCLEOTIDE SEQUENCE [LARGE SCALE GENOMIC DNA]</scope>
    <source>
        <strain evidence="1 2">cv. Gransden 2004</strain>
    </source>
</reference>
<accession>A0A7I3YWA7</accession>
<name>A0A7I3YWA7_PHYPA</name>
<evidence type="ECO:0000313" key="1">
    <source>
        <dbReference type="EnsemblPlants" id="PAC:32903698.CDS.1"/>
    </source>
</evidence>
<reference evidence="1 2" key="1">
    <citation type="journal article" date="2008" name="Science">
        <title>The Physcomitrella genome reveals evolutionary insights into the conquest of land by plants.</title>
        <authorList>
            <person name="Rensing S."/>
            <person name="Lang D."/>
            <person name="Zimmer A."/>
            <person name="Terry A."/>
            <person name="Salamov A."/>
            <person name="Shapiro H."/>
            <person name="Nishiyama T."/>
            <person name="Perroud P.-F."/>
            <person name="Lindquist E."/>
            <person name="Kamisugi Y."/>
            <person name="Tanahashi T."/>
            <person name="Sakakibara K."/>
            <person name="Fujita T."/>
            <person name="Oishi K."/>
            <person name="Shin-I T."/>
            <person name="Kuroki Y."/>
            <person name="Toyoda A."/>
            <person name="Suzuki Y."/>
            <person name="Hashimoto A."/>
            <person name="Yamaguchi K."/>
            <person name="Sugano A."/>
            <person name="Kohara Y."/>
            <person name="Fujiyama A."/>
            <person name="Anterola A."/>
            <person name="Aoki S."/>
            <person name="Ashton N."/>
            <person name="Barbazuk W.B."/>
            <person name="Barker E."/>
            <person name="Bennetzen J."/>
            <person name="Bezanilla M."/>
            <person name="Blankenship R."/>
            <person name="Cho S.H."/>
            <person name="Dutcher S."/>
            <person name="Estelle M."/>
            <person name="Fawcett J.A."/>
            <person name="Gundlach H."/>
            <person name="Hanada K."/>
            <person name="Heyl A."/>
            <person name="Hicks K.A."/>
            <person name="Hugh J."/>
            <person name="Lohr M."/>
            <person name="Mayer K."/>
            <person name="Melkozernov A."/>
            <person name="Murata T."/>
            <person name="Nelson D."/>
            <person name="Pils B."/>
            <person name="Prigge M."/>
            <person name="Reiss B."/>
            <person name="Renner T."/>
            <person name="Rombauts S."/>
            <person name="Rushton P."/>
            <person name="Sanderfoot A."/>
            <person name="Schween G."/>
            <person name="Shiu S.-H."/>
            <person name="Stueber K."/>
            <person name="Theodoulou F.L."/>
            <person name="Tu H."/>
            <person name="Van de Peer Y."/>
            <person name="Verrier P.J."/>
            <person name="Waters E."/>
            <person name="Wood A."/>
            <person name="Yang L."/>
            <person name="Cove D."/>
            <person name="Cuming A."/>
            <person name="Hasebe M."/>
            <person name="Lucas S."/>
            <person name="Mishler D.B."/>
            <person name="Reski R."/>
            <person name="Grigoriev I."/>
            <person name="Quatrano R.S."/>
            <person name="Boore J.L."/>
        </authorList>
    </citation>
    <scope>NUCLEOTIDE SEQUENCE [LARGE SCALE GENOMIC DNA]</scope>
    <source>
        <strain evidence="1 2">cv. Gransden 2004</strain>
    </source>
</reference>